<dbReference type="EMBL" id="CP029210">
    <property type="protein sequence ID" value="AWI54478.1"/>
    <property type="molecule type" value="Genomic_DNA"/>
</dbReference>
<dbReference type="Proteomes" id="UP000244892">
    <property type="component" value="Chromosome"/>
</dbReference>
<dbReference type="AlphaFoldDB" id="A0A2U8FUL1"/>
<evidence type="ECO:0008006" key="3">
    <source>
        <dbReference type="Google" id="ProtNLM"/>
    </source>
</evidence>
<dbReference type="RefSeq" id="WP_109037472.1">
    <property type="nucleotide sequence ID" value="NZ_CP029210.1"/>
</dbReference>
<keyword evidence="2" id="KW-1185">Reference proteome</keyword>
<gene>
    <name evidence="1" type="ORF">DEH84_14380</name>
</gene>
<accession>A0A2U8FUL1</accession>
<dbReference type="Gene3D" id="3.40.50.2000">
    <property type="entry name" value="Glycogen Phosphorylase B"/>
    <property type="match status" value="1"/>
</dbReference>
<protein>
    <recommendedName>
        <fullName evidence="3">Glycosyl transferase family 1 domain-containing protein</fullName>
    </recommendedName>
</protein>
<sequence>MKTAFVSPFTNHTNDYINRVKTIVAACGYDVQPLSFRTLLSRRVLGLFQRDNVVLLHWLEARAFSEGHAGASIRWAGLAQFAVYALVLSLMRARLVYFVHDHAVHDLSGWRRGFSVWLIRLLSRLADVRVVHDPSFADRYRADYLPHPLYRDGSLDELLVRGLTAPGPMRAGILGAVRPYKRIERIIDLWPVGPELAIRGRADPAYEALLRSHMARRDPAPDIRLSTGFMSREDFAAALARLDVLILPHADESALVSGAFFEAIGAVPIVIARTSPFIRWVQGQFEGVLSFDTDEEFVAAVQQAQALQARMAERLPVSARRAEELFGLGTCVARYKQAIERP</sequence>
<dbReference type="KEGG" id="aon:DEH84_14380"/>
<proteinExistence type="predicted"/>
<evidence type="ECO:0000313" key="1">
    <source>
        <dbReference type="EMBL" id="AWI54478.1"/>
    </source>
</evidence>
<reference evidence="1 2" key="1">
    <citation type="submission" date="2018-05" db="EMBL/GenBank/DDBJ databases">
        <title>complete genome sequence of Aquabacterium olei NBRC 110486.</title>
        <authorList>
            <person name="Tang B."/>
            <person name="Chang J."/>
            <person name="Zhang L."/>
            <person name="Yang H."/>
        </authorList>
    </citation>
    <scope>NUCLEOTIDE SEQUENCE [LARGE SCALE GENOMIC DNA]</scope>
    <source>
        <strain evidence="1 2">NBRC 110486</strain>
    </source>
</reference>
<evidence type="ECO:0000313" key="2">
    <source>
        <dbReference type="Proteomes" id="UP000244892"/>
    </source>
</evidence>
<dbReference type="SUPFAM" id="SSF53756">
    <property type="entry name" value="UDP-Glycosyltransferase/glycogen phosphorylase"/>
    <property type="match status" value="1"/>
</dbReference>
<name>A0A2U8FUL1_9BURK</name>
<dbReference type="OrthoDB" id="5137631at2"/>
<organism evidence="1 2">
    <name type="scientific">Aquabacterium olei</name>
    <dbReference type="NCBI Taxonomy" id="1296669"/>
    <lineage>
        <taxon>Bacteria</taxon>
        <taxon>Pseudomonadati</taxon>
        <taxon>Pseudomonadota</taxon>
        <taxon>Betaproteobacteria</taxon>
        <taxon>Burkholderiales</taxon>
        <taxon>Aquabacterium</taxon>
    </lineage>
</organism>